<dbReference type="PANTHER" id="PTHR12121">
    <property type="entry name" value="CARBON CATABOLITE REPRESSOR PROTEIN 4"/>
    <property type="match status" value="1"/>
</dbReference>
<evidence type="ECO:0000313" key="3">
    <source>
        <dbReference type="Proteomes" id="UP000267469"/>
    </source>
</evidence>
<gene>
    <name evidence="2" type="ORF">ED312_10390</name>
</gene>
<dbReference type="Gene3D" id="3.60.10.10">
    <property type="entry name" value="Endonuclease/exonuclease/phosphatase"/>
    <property type="match status" value="1"/>
</dbReference>
<dbReference type="EMBL" id="RJTM01000072">
    <property type="protein sequence ID" value="RNL87211.1"/>
    <property type="molecule type" value="Genomic_DNA"/>
</dbReference>
<dbReference type="GO" id="GO:0004519">
    <property type="term" value="F:endonuclease activity"/>
    <property type="evidence" value="ECO:0007669"/>
    <property type="project" value="UniProtKB-KW"/>
</dbReference>
<dbReference type="CDD" id="cd09083">
    <property type="entry name" value="EEP-1"/>
    <property type="match status" value="1"/>
</dbReference>
<dbReference type="Pfam" id="PF03372">
    <property type="entry name" value="Exo_endo_phos"/>
    <property type="match status" value="1"/>
</dbReference>
<keyword evidence="3" id="KW-1185">Reference proteome</keyword>
<dbReference type="RefSeq" id="WP_123215945.1">
    <property type="nucleotide sequence ID" value="NZ_RJTM01000072.1"/>
</dbReference>
<dbReference type="GO" id="GO:0000175">
    <property type="term" value="F:3'-5'-RNA exonuclease activity"/>
    <property type="evidence" value="ECO:0007669"/>
    <property type="project" value="TreeGrafter"/>
</dbReference>
<evidence type="ECO:0000313" key="2">
    <source>
        <dbReference type="EMBL" id="RNL87211.1"/>
    </source>
</evidence>
<protein>
    <submittedName>
        <fullName evidence="2">Endonuclease/exonuclease/phosphatase family protein</fullName>
    </submittedName>
</protein>
<keyword evidence="2" id="KW-0378">Hydrolase</keyword>
<name>A0A3N0EHB9_SINP1</name>
<feature type="domain" description="Endonuclease/exonuclease/phosphatase" evidence="1">
    <location>
        <begin position="40"/>
        <end position="295"/>
    </location>
</feature>
<dbReference type="InterPro" id="IPR005135">
    <property type="entry name" value="Endo/exonuclease/phosphatase"/>
</dbReference>
<accession>A0A3N0EHB9</accession>
<keyword evidence="2" id="KW-0255">Endonuclease</keyword>
<dbReference type="Proteomes" id="UP000267469">
    <property type="component" value="Unassembled WGS sequence"/>
</dbReference>
<dbReference type="InterPro" id="IPR050410">
    <property type="entry name" value="CCR4/nocturin_mRNA_transcr"/>
</dbReference>
<proteinExistence type="predicted"/>
<dbReference type="OrthoDB" id="9793162at2"/>
<keyword evidence="2" id="KW-0269">Exonuclease</keyword>
<organism evidence="2 3">
    <name type="scientific">Sinomicrobium pectinilyticum</name>
    <dbReference type="NCBI Taxonomy" id="1084421"/>
    <lineage>
        <taxon>Bacteria</taxon>
        <taxon>Pseudomonadati</taxon>
        <taxon>Bacteroidota</taxon>
        <taxon>Flavobacteriia</taxon>
        <taxon>Flavobacteriales</taxon>
        <taxon>Flavobacteriaceae</taxon>
        <taxon>Sinomicrobium</taxon>
    </lineage>
</organism>
<comment type="caution">
    <text evidence="2">The sequence shown here is derived from an EMBL/GenBank/DDBJ whole genome shotgun (WGS) entry which is preliminary data.</text>
</comment>
<evidence type="ECO:0000259" key="1">
    <source>
        <dbReference type="Pfam" id="PF03372"/>
    </source>
</evidence>
<dbReference type="InterPro" id="IPR036691">
    <property type="entry name" value="Endo/exonu/phosph_ase_sf"/>
</dbReference>
<dbReference type="AlphaFoldDB" id="A0A3N0EHB9"/>
<sequence>MKLYITKHRGLCLIPVGILLLMFCVSVSAQESRTAFKVISANIRVALSSDADKGHDWDSRKELLFDILKNHEPDIICLQEVLEVQNSDFKTAFPDFTIIGFEGPEMDVHTDGEYHGIAKNPIAFSNTRFELVAAGQYWLSETPLKAGSISWNSARARNANWVRLKDRASSREFRVVSLHLDHKSQPAREGQIRVVTDEATQYPPDFPQILAGDFNSSAKNEVHRMIRNAAWNDTYAAIHGNAEPGYTVHLFKGDTYEKKDKGRKIDFIYTRGTGWQVKDAAIIRDHVDGRYPSDHYFVSADVLLD</sequence>
<reference evidence="2 3" key="1">
    <citation type="submission" date="2018-10" db="EMBL/GenBank/DDBJ databases">
        <title>Sinomicrobium pectinilyticum sp. nov., a pectinase-producing bacterium isolated from alkaline and saline soil, and emended description of the genus Sinomicrobium.</title>
        <authorList>
            <person name="Cheng B."/>
            <person name="Li C."/>
            <person name="Lai Q."/>
            <person name="Du M."/>
            <person name="Shao Z."/>
            <person name="Xu P."/>
            <person name="Yang C."/>
        </authorList>
    </citation>
    <scope>NUCLEOTIDE SEQUENCE [LARGE SCALE GENOMIC DNA]</scope>
    <source>
        <strain evidence="2 3">5DNS001</strain>
    </source>
</reference>
<dbReference type="SUPFAM" id="SSF56219">
    <property type="entry name" value="DNase I-like"/>
    <property type="match status" value="1"/>
</dbReference>
<keyword evidence="2" id="KW-0540">Nuclease</keyword>
<dbReference type="PANTHER" id="PTHR12121:SF36">
    <property type="entry name" value="ENDONUCLEASE_EXONUCLEASE_PHOSPHATASE DOMAIN-CONTAINING PROTEIN"/>
    <property type="match status" value="1"/>
</dbReference>